<evidence type="ECO:0008006" key="3">
    <source>
        <dbReference type="Google" id="ProtNLM"/>
    </source>
</evidence>
<organism evidence="1 2">
    <name type="scientific">Flammeovirga aprica JL-4</name>
    <dbReference type="NCBI Taxonomy" id="694437"/>
    <lineage>
        <taxon>Bacteria</taxon>
        <taxon>Pseudomonadati</taxon>
        <taxon>Bacteroidota</taxon>
        <taxon>Cytophagia</taxon>
        <taxon>Cytophagales</taxon>
        <taxon>Flammeovirgaceae</taxon>
        <taxon>Flammeovirga</taxon>
    </lineage>
</organism>
<dbReference type="EMBL" id="JABANE010000027">
    <property type="protein sequence ID" value="NME68697.1"/>
    <property type="molecule type" value="Genomic_DNA"/>
</dbReference>
<protein>
    <recommendedName>
        <fullName evidence="3">Lipoprotein</fullName>
    </recommendedName>
</protein>
<gene>
    <name evidence="1" type="ORF">HHU12_12065</name>
</gene>
<reference evidence="1 2" key="1">
    <citation type="submission" date="2020-04" db="EMBL/GenBank/DDBJ databases">
        <title>Flammeovirga sp. SR4, a novel species isolated from seawater.</title>
        <authorList>
            <person name="Wang X."/>
        </authorList>
    </citation>
    <scope>NUCLEOTIDE SEQUENCE [LARGE SCALE GENOMIC DNA]</scope>
    <source>
        <strain evidence="1 2">ATCC 23126</strain>
    </source>
</reference>
<keyword evidence="2" id="KW-1185">Reference proteome</keyword>
<dbReference type="AlphaFoldDB" id="A0A7X9P4A7"/>
<comment type="caution">
    <text evidence="1">The sequence shown here is derived from an EMBL/GenBank/DDBJ whole genome shotgun (WGS) entry which is preliminary data.</text>
</comment>
<dbReference type="RefSeq" id="WP_169656994.1">
    <property type="nucleotide sequence ID" value="NZ_JABANE010000027.1"/>
</dbReference>
<sequence>MNKSILFYGLLLLLFSSCKEGCQDCVGDGNYPTKAIVFYINDTDDWIISESVCDRDIAAGDTLIITFDDVLGVKPSVDAFPTSVFYCSKMQYKEGLTCEDGINNIQFYEDRKEVEPLVFEFTFRFTEEKKMQSEVCD</sequence>
<evidence type="ECO:0000313" key="1">
    <source>
        <dbReference type="EMBL" id="NME68697.1"/>
    </source>
</evidence>
<evidence type="ECO:0000313" key="2">
    <source>
        <dbReference type="Proteomes" id="UP000576082"/>
    </source>
</evidence>
<accession>A0A7X9P4A7</accession>
<name>A0A7X9P4A7_9BACT</name>
<dbReference type="Proteomes" id="UP000576082">
    <property type="component" value="Unassembled WGS sequence"/>
</dbReference>
<dbReference type="PROSITE" id="PS51257">
    <property type="entry name" value="PROKAR_LIPOPROTEIN"/>
    <property type="match status" value="1"/>
</dbReference>
<proteinExistence type="predicted"/>